<proteinExistence type="predicted"/>
<sequence>MFDGFWENVSRYPRYFVTIVLGIFLNAISPLTPLFKRPTTAIAIVGMFVGLSLFVLFTLRAMLGLSPS</sequence>
<dbReference type="AlphaFoldDB" id="A0A9X5E9I8"/>
<keyword evidence="1" id="KW-0472">Membrane</keyword>
<dbReference type="OrthoDB" id="489556at2"/>
<feature type="transmembrane region" description="Helical" evidence="1">
    <location>
        <begin position="12"/>
        <end position="29"/>
    </location>
</feature>
<comment type="caution">
    <text evidence="2">The sequence shown here is derived from an EMBL/GenBank/DDBJ whole genome shotgun (WGS) entry which is preliminary data.</text>
</comment>
<dbReference type="InterPro" id="IPR008470">
    <property type="entry name" value="Uncharacterised_Ycf33"/>
</dbReference>
<dbReference type="PANTHER" id="PTHR36049:SF3">
    <property type="match status" value="1"/>
</dbReference>
<keyword evidence="1" id="KW-1133">Transmembrane helix</keyword>
<dbReference type="RefSeq" id="WP_015153636.1">
    <property type="nucleotide sequence ID" value="NZ_JTJC03000005.1"/>
</dbReference>
<dbReference type="PANTHER" id="PTHR36049">
    <property type="entry name" value="TRANSMEMBRANE PROTEIN"/>
    <property type="match status" value="1"/>
</dbReference>
<feature type="transmembrane region" description="Helical" evidence="1">
    <location>
        <begin position="41"/>
        <end position="63"/>
    </location>
</feature>
<keyword evidence="1" id="KW-0812">Transmembrane</keyword>
<gene>
    <name evidence="2" type="ORF">QH73_0018405</name>
</gene>
<protein>
    <submittedName>
        <fullName evidence="2">DUF751 family protein</fullName>
    </submittedName>
</protein>
<organism evidence="2 3">
    <name type="scientific">Scytonema millei VB511283</name>
    <dbReference type="NCBI Taxonomy" id="1245923"/>
    <lineage>
        <taxon>Bacteria</taxon>
        <taxon>Bacillati</taxon>
        <taxon>Cyanobacteriota</taxon>
        <taxon>Cyanophyceae</taxon>
        <taxon>Nostocales</taxon>
        <taxon>Scytonemataceae</taxon>
        <taxon>Scytonema</taxon>
    </lineage>
</organism>
<name>A0A9X5E9I8_9CYAN</name>
<dbReference type="Proteomes" id="UP000031532">
    <property type="component" value="Unassembled WGS sequence"/>
</dbReference>
<evidence type="ECO:0000313" key="2">
    <source>
        <dbReference type="EMBL" id="NHC36589.1"/>
    </source>
</evidence>
<dbReference type="EMBL" id="JTJC03000005">
    <property type="protein sequence ID" value="NHC36589.1"/>
    <property type="molecule type" value="Genomic_DNA"/>
</dbReference>
<evidence type="ECO:0000313" key="3">
    <source>
        <dbReference type="Proteomes" id="UP000031532"/>
    </source>
</evidence>
<accession>A0A9X5E9I8</accession>
<dbReference type="Pfam" id="PF05421">
    <property type="entry name" value="DUF751"/>
    <property type="match status" value="1"/>
</dbReference>
<keyword evidence="3" id="KW-1185">Reference proteome</keyword>
<evidence type="ECO:0000256" key="1">
    <source>
        <dbReference type="SAM" id="Phobius"/>
    </source>
</evidence>
<reference evidence="2 3" key="1">
    <citation type="journal article" date="2015" name="Genome Announc.">
        <title>Draft Genome Sequence of the Terrestrial Cyanobacterium Scytonema millei VB511283, Isolated from Eastern India.</title>
        <authorList>
            <person name="Sen D."/>
            <person name="Chandrababunaidu M.M."/>
            <person name="Singh D."/>
            <person name="Sanghi N."/>
            <person name="Ghorai A."/>
            <person name="Mishra G.P."/>
            <person name="Madduluri M."/>
            <person name="Adhikary S.P."/>
            <person name="Tripathy S."/>
        </authorList>
    </citation>
    <scope>NUCLEOTIDE SEQUENCE [LARGE SCALE GENOMIC DNA]</scope>
    <source>
        <strain evidence="2 3">VB511283</strain>
    </source>
</reference>